<proteinExistence type="predicted"/>
<dbReference type="Proteomes" id="UP000188268">
    <property type="component" value="Unassembled WGS sequence"/>
</dbReference>
<evidence type="ECO:0000313" key="2">
    <source>
        <dbReference type="EMBL" id="OMO51465.1"/>
    </source>
</evidence>
<feature type="compositionally biased region" description="Basic residues" evidence="1">
    <location>
        <begin position="7"/>
        <end position="17"/>
    </location>
</feature>
<gene>
    <name evidence="2" type="ORF">CCACVL1_29794</name>
</gene>
<sequence length="53" mass="6213">MKMKEKEKKRKRVKNTKRYNNVDSVRKQPYLGFDFHGGFPNLGPSPPSYSGRL</sequence>
<reference evidence="2 3" key="1">
    <citation type="submission" date="2013-09" db="EMBL/GenBank/DDBJ databases">
        <title>Corchorus capsularis genome sequencing.</title>
        <authorList>
            <person name="Alam M."/>
            <person name="Haque M.S."/>
            <person name="Islam M.S."/>
            <person name="Emdad E.M."/>
            <person name="Islam M.M."/>
            <person name="Ahmed B."/>
            <person name="Halim A."/>
            <person name="Hossen Q.M.M."/>
            <person name="Hossain M.Z."/>
            <person name="Ahmed R."/>
            <person name="Khan M.M."/>
            <person name="Islam R."/>
            <person name="Rashid M.M."/>
            <person name="Khan S.A."/>
            <person name="Rahman M.S."/>
            <person name="Alam M."/>
        </authorList>
    </citation>
    <scope>NUCLEOTIDE SEQUENCE [LARGE SCALE GENOMIC DNA]</scope>
    <source>
        <strain evidence="3">cv. CVL-1</strain>
        <tissue evidence="2">Whole seedling</tissue>
    </source>
</reference>
<dbReference type="Gramene" id="OMO51465">
    <property type="protein sequence ID" value="OMO51465"/>
    <property type="gene ID" value="CCACVL1_29794"/>
</dbReference>
<keyword evidence="3" id="KW-1185">Reference proteome</keyword>
<comment type="caution">
    <text evidence="2">The sequence shown here is derived from an EMBL/GenBank/DDBJ whole genome shotgun (WGS) entry which is preliminary data.</text>
</comment>
<dbReference type="AlphaFoldDB" id="A0A1R3G059"/>
<evidence type="ECO:0000313" key="3">
    <source>
        <dbReference type="Proteomes" id="UP000188268"/>
    </source>
</evidence>
<dbReference type="EMBL" id="AWWV01015792">
    <property type="protein sequence ID" value="OMO51465.1"/>
    <property type="molecule type" value="Genomic_DNA"/>
</dbReference>
<protein>
    <submittedName>
        <fullName evidence="2">Ashwin isoform 2</fullName>
    </submittedName>
</protein>
<organism evidence="2 3">
    <name type="scientific">Corchorus capsularis</name>
    <name type="common">Jute</name>
    <dbReference type="NCBI Taxonomy" id="210143"/>
    <lineage>
        <taxon>Eukaryota</taxon>
        <taxon>Viridiplantae</taxon>
        <taxon>Streptophyta</taxon>
        <taxon>Embryophyta</taxon>
        <taxon>Tracheophyta</taxon>
        <taxon>Spermatophyta</taxon>
        <taxon>Magnoliopsida</taxon>
        <taxon>eudicotyledons</taxon>
        <taxon>Gunneridae</taxon>
        <taxon>Pentapetalae</taxon>
        <taxon>rosids</taxon>
        <taxon>malvids</taxon>
        <taxon>Malvales</taxon>
        <taxon>Malvaceae</taxon>
        <taxon>Grewioideae</taxon>
        <taxon>Apeibeae</taxon>
        <taxon>Corchorus</taxon>
    </lineage>
</organism>
<accession>A0A1R3G059</accession>
<evidence type="ECO:0000256" key="1">
    <source>
        <dbReference type="SAM" id="MobiDB-lite"/>
    </source>
</evidence>
<name>A0A1R3G059_COCAP</name>
<feature type="region of interest" description="Disordered" evidence="1">
    <location>
        <begin position="1"/>
        <end position="23"/>
    </location>
</feature>